<evidence type="ECO:0000256" key="8">
    <source>
        <dbReference type="ARBA" id="ARBA00023242"/>
    </source>
</evidence>
<dbReference type="PROSITE" id="PS00027">
    <property type="entry name" value="HOMEOBOX_1"/>
    <property type="match status" value="1"/>
</dbReference>
<feature type="region of interest" description="Disordered" evidence="11">
    <location>
        <begin position="48"/>
        <end position="81"/>
    </location>
</feature>
<evidence type="ECO:0000313" key="13">
    <source>
        <dbReference type="EMBL" id="PKU41345.1"/>
    </source>
</evidence>
<feature type="region of interest" description="Disordered" evidence="11">
    <location>
        <begin position="169"/>
        <end position="215"/>
    </location>
</feature>
<evidence type="ECO:0000259" key="12">
    <source>
        <dbReference type="PROSITE" id="PS50071"/>
    </source>
</evidence>
<reference evidence="14" key="1">
    <citation type="submission" date="2017-11" db="EMBL/GenBank/DDBJ databases">
        <authorList>
            <person name="Lima N.C."/>
            <person name="Parody-Merino A.M."/>
            <person name="Battley P.F."/>
            <person name="Fidler A.E."/>
            <person name="Prosdocimi F."/>
        </authorList>
    </citation>
    <scope>NUCLEOTIDE SEQUENCE [LARGE SCALE GENOMIC DNA]</scope>
</reference>
<dbReference type="EMBL" id="KZ506131">
    <property type="protein sequence ID" value="PKU41345.1"/>
    <property type="molecule type" value="Genomic_DNA"/>
</dbReference>
<dbReference type="GO" id="GO:0005634">
    <property type="term" value="C:nucleus"/>
    <property type="evidence" value="ECO:0007669"/>
    <property type="project" value="UniProtKB-SubCell"/>
</dbReference>
<name>A0A2I0U5M2_LIMLA</name>
<evidence type="ECO:0000256" key="4">
    <source>
        <dbReference type="ARBA" id="ARBA00023015"/>
    </source>
</evidence>
<gene>
    <name evidence="13" type="ORF">llap_8345</name>
</gene>
<dbReference type="SUPFAM" id="SSF46689">
    <property type="entry name" value="Homeodomain-like"/>
    <property type="match status" value="1"/>
</dbReference>
<protein>
    <submittedName>
        <fullName evidence="13">Gs homeobox 2</fullName>
    </submittedName>
</protein>
<sequence length="215" mass="23261">MSSRKTPRGRLPPCLSITTTARTSSSLSACLPPSSCRCRARAARPVRAARSASARSVSPRTSTPPAAAAGAAAAGAAGPSPYSRAATAYSVSDHRRFHCLGMGASDSSQIQNGKRMRTAFTSTQLLELEREFSSNMYLSRLRRIEIATYLNLSEKQVKIWFQNRRVKHKKEGKGAQRNSHGGCKCSTSQGHYPRSEDEESLSPSSATEDKEISPL</sequence>
<evidence type="ECO:0000256" key="1">
    <source>
        <dbReference type="ARBA" id="ARBA00004123"/>
    </source>
</evidence>
<dbReference type="InterPro" id="IPR009057">
    <property type="entry name" value="Homeodomain-like_sf"/>
</dbReference>
<comment type="similarity">
    <text evidence="2">Belongs to the Antp homeobox family.</text>
</comment>
<evidence type="ECO:0000256" key="2">
    <source>
        <dbReference type="ARBA" id="ARBA00009107"/>
    </source>
</evidence>
<evidence type="ECO:0000313" key="14">
    <source>
        <dbReference type="Proteomes" id="UP000233556"/>
    </source>
</evidence>
<dbReference type="CDD" id="cd00086">
    <property type="entry name" value="homeodomain"/>
    <property type="match status" value="1"/>
</dbReference>
<dbReference type="OrthoDB" id="6159439at2759"/>
<evidence type="ECO:0000256" key="11">
    <source>
        <dbReference type="SAM" id="MobiDB-lite"/>
    </source>
</evidence>
<keyword evidence="6 9" id="KW-0371">Homeobox</keyword>
<evidence type="ECO:0000256" key="9">
    <source>
        <dbReference type="PROSITE-ProRule" id="PRU00108"/>
    </source>
</evidence>
<dbReference type="InterPro" id="IPR042191">
    <property type="entry name" value="GSH1/2"/>
</dbReference>
<dbReference type="PROSITE" id="PS50071">
    <property type="entry name" value="HOMEOBOX_2"/>
    <property type="match status" value="1"/>
</dbReference>
<keyword evidence="14" id="KW-1185">Reference proteome</keyword>
<feature type="domain" description="Homeobox" evidence="12">
    <location>
        <begin position="111"/>
        <end position="171"/>
    </location>
</feature>
<dbReference type="SMART" id="SM00389">
    <property type="entry name" value="HOX"/>
    <property type="match status" value="1"/>
</dbReference>
<dbReference type="GO" id="GO:1990837">
    <property type="term" value="F:sequence-specific double-stranded DNA binding"/>
    <property type="evidence" value="ECO:0007669"/>
    <property type="project" value="TreeGrafter"/>
</dbReference>
<dbReference type="PANTHER" id="PTHR47421:SF1">
    <property type="entry name" value="GS HOMEOBOX 2"/>
    <property type="match status" value="1"/>
</dbReference>
<evidence type="ECO:0000256" key="7">
    <source>
        <dbReference type="ARBA" id="ARBA00023163"/>
    </source>
</evidence>
<dbReference type="GO" id="GO:0000981">
    <property type="term" value="F:DNA-binding transcription factor activity, RNA polymerase II-specific"/>
    <property type="evidence" value="ECO:0007669"/>
    <property type="project" value="InterPro"/>
</dbReference>
<evidence type="ECO:0000256" key="6">
    <source>
        <dbReference type="ARBA" id="ARBA00023155"/>
    </source>
</evidence>
<dbReference type="PRINTS" id="PR00024">
    <property type="entry name" value="HOMEOBOX"/>
</dbReference>
<evidence type="ECO:0000256" key="3">
    <source>
        <dbReference type="ARBA" id="ARBA00022473"/>
    </source>
</evidence>
<dbReference type="Pfam" id="PF00046">
    <property type="entry name" value="Homeodomain"/>
    <property type="match status" value="1"/>
</dbReference>
<organism evidence="13 14">
    <name type="scientific">Limosa lapponica baueri</name>
    <dbReference type="NCBI Taxonomy" id="1758121"/>
    <lineage>
        <taxon>Eukaryota</taxon>
        <taxon>Metazoa</taxon>
        <taxon>Chordata</taxon>
        <taxon>Craniata</taxon>
        <taxon>Vertebrata</taxon>
        <taxon>Euteleostomi</taxon>
        <taxon>Archelosauria</taxon>
        <taxon>Archosauria</taxon>
        <taxon>Dinosauria</taxon>
        <taxon>Saurischia</taxon>
        <taxon>Theropoda</taxon>
        <taxon>Coelurosauria</taxon>
        <taxon>Aves</taxon>
        <taxon>Neognathae</taxon>
        <taxon>Neoaves</taxon>
        <taxon>Charadriiformes</taxon>
        <taxon>Scolopacidae</taxon>
        <taxon>Limosa</taxon>
    </lineage>
</organism>
<keyword evidence="5 9" id="KW-0238">DNA-binding</keyword>
<dbReference type="Gene3D" id="1.10.10.60">
    <property type="entry name" value="Homeodomain-like"/>
    <property type="match status" value="1"/>
</dbReference>
<dbReference type="FunFam" id="1.10.10.60:FF:000147">
    <property type="entry name" value="GS homeobox 2"/>
    <property type="match status" value="1"/>
</dbReference>
<reference evidence="14" key="2">
    <citation type="submission" date="2017-12" db="EMBL/GenBank/DDBJ databases">
        <title>Genome sequence of the Bar-tailed Godwit (Limosa lapponica baueri).</title>
        <authorList>
            <person name="Lima N.C.B."/>
            <person name="Parody-Merino A.M."/>
            <person name="Battley P.F."/>
            <person name="Fidler A.E."/>
            <person name="Prosdocimi F."/>
        </authorList>
    </citation>
    <scope>NUCLEOTIDE SEQUENCE [LARGE SCALE GENOMIC DNA]</scope>
</reference>
<dbReference type="InterPro" id="IPR020479">
    <property type="entry name" value="HD_metazoa"/>
</dbReference>
<keyword evidence="7" id="KW-0804">Transcription</keyword>
<accession>A0A2I0U5M2</accession>
<dbReference type="Proteomes" id="UP000233556">
    <property type="component" value="Unassembled WGS sequence"/>
</dbReference>
<dbReference type="PANTHER" id="PTHR47421">
    <property type="entry name" value="GS HOMEOBOX 2"/>
    <property type="match status" value="1"/>
</dbReference>
<dbReference type="InterPro" id="IPR001356">
    <property type="entry name" value="HD"/>
</dbReference>
<comment type="subcellular location">
    <subcellularLocation>
        <location evidence="1 9 10">Nucleus</location>
    </subcellularLocation>
</comment>
<feature type="DNA-binding region" description="Homeobox" evidence="9">
    <location>
        <begin position="113"/>
        <end position="172"/>
    </location>
</feature>
<keyword evidence="8 9" id="KW-0539">Nucleus</keyword>
<evidence type="ECO:0000256" key="5">
    <source>
        <dbReference type="ARBA" id="ARBA00023125"/>
    </source>
</evidence>
<proteinExistence type="inferred from homology"/>
<dbReference type="AlphaFoldDB" id="A0A2I0U5M2"/>
<keyword evidence="3" id="KW-0217">Developmental protein</keyword>
<evidence type="ECO:0000256" key="10">
    <source>
        <dbReference type="RuleBase" id="RU000682"/>
    </source>
</evidence>
<keyword evidence="4" id="KW-0805">Transcription regulation</keyword>
<dbReference type="InterPro" id="IPR017970">
    <property type="entry name" value="Homeobox_CS"/>
</dbReference>